<keyword evidence="3" id="KW-1133">Transmembrane helix</keyword>
<evidence type="ECO:0000256" key="3">
    <source>
        <dbReference type="SAM" id="Phobius"/>
    </source>
</evidence>
<dbReference type="OrthoDB" id="1870283at2759"/>
<keyword evidence="3" id="KW-0812">Transmembrane</keyword>
<dbReference type="Proteomes" id="UP000257109">
    <property type="component" value="Unassembled WGS sequence"/>
</dbReference>
<feature type="non-terminal residue" evidence="4">
    <location>
        <position position="1"/>
    </location>
</feature>
<dbReference type="InterPro" id="IPR040265">
    <property type="entry name" value="CHUP1/IPGA1-like"/>
</dbReference>
<dbReference type="STRING" id="157652.A0A371FSY6"/>
<feature type="coiled-coil region" evidence="2">
    <location>
        <begin position="268"/>
        <end position="402"/>
    </location>
</feature>
<feature type="coiled-coil region" evidence="2">
    <location>
        <begin position="189"/>
        <end position="216"/>
    </location>
</feature>
<accession>A0A371FSY6</accession>
<dbReference type="PANTHER" id="PTHR31342">
    <property type="entry name" value="PROTEIN CHUP1, CHLOROPLASTIC"/>
    <property type="match status" value="1"/>
</dbReference>
<gene>
    <name evidence="4" type="primary">CHUP1</name>
    <name evidence="4" type="ORF">CR513_37911</name>
</gene>
<feature type="transmembrane region" description="Helical" evidence="3">
    <location>
        <begin position="50"/>
        <end position="70"/>
    </location>
</feature>
<keyword evidence="5" id="KW-1185">Reference proteome</keyword>
<keyword evidence="1 2" id="KW-0175">Coiled coil</keyword>
<evidence type="ECO:0000313" key="5">
    <source>
        <dbReference type="Proteomes" id="UP000257109"/>
    </source>
</evidence>
<organism evidence="4 5">
    <name type="scientific">Mucuna pruriens</name>
    <name type="common">Velvet bean</name>
    <name type="synonym">Dolichos pruriens</name>
    <dbReference type="NCBI Taxonomy" id="157652"/>
    <lineage>
        <taxon>Eukaryota</taxon>
        <taxon>Viridiplantae</taxon>
        <taxon>Streptophyta</taxon>
        <taxon>Embryophyta</taxon>
        <taxon>Tracheophyta</taxon>
        <taxon>Spermatophyta</taxon>
        <taxon>Magnoliopsida</taxon>
        <taxon>eudicotyledons</taxon>
        <taxon>Gunneridae</taxon>
        <taxon>Pentapetalae</taxon>
        <taxon>rosids</taxon>
        <taxon>fabids</taxon>
        <taxon>Fabales</taxon>
        <taxon>Fabaceae</taxon>
        <taxon>Papilionoideae</taxon>
        <taxon>50 kb inversion clade</taxon>
        <taxon>NPAAA clade</taxon>
        <taxon>indigoferoid/millettioid clade</taxon>
        <taxon>Phaseoleae</taxon>
        <taxon>Mucuna</taxon>
    </lineage>
</organism>
<evidence type="ECO:0000313" key="4">
    <source>
        <dbReference type="EMBL" id="RDX81416.1"/>
    </source>
</evidence>
<dbReference type="PANTHER" id="PTHR31342:SF59">
    <property type="entry name" value="PUTATIVE-RELATED"/>
    <property type="match status" value="1"/>
</dbReference>
<reference evidence="4" key="1">
    <citation type="submission" date="2018-05" db="EMBL/GenBank/DDBJ databases">
        <title>Draft genome of Mucuna pruriens seed.</title>
        <authorList>
            <person name="Nnadi N.E."/>
            <person name="Vos R."/>
            <person name="Hasami M.H."/>
            <person name="Devisetty U.K."/>
            <person name="Aguiy J.C."/>
        </authorList>
    </citation>
    <scope>NUCLEOTIDE SEQUENCE [LARGE SCALE GENOMIC DNA]</scope>
    <source>
        <strain evidence="4">JCA_2017</strain>
    </source>
</reference>
<protein>
    <submittedName>
        <fullName evidence="4">Protein CHUP1, chloroplastic</fullName>
    </submittedName>
</protein>
<evidence type="ECO:0000256" key="1">
    <source>
        <dbReference type="ARBA" id="ARBA00023054"/>
    </source>
</evidence>
<dbReference type="EMBL" id="QJKJ01007938">
    <property type="protein sequence ID" value="RDX81416.1"/>
    <property type="molecule type" value="Genomic_DNA"/>
</dbReference>
<dbReference type="GO" id="GO:0072699">
    <property type="term" value="P:protein localization to cortical microtubule cytoskeleton"/>
    <property type="evidence" value="ECO:0007669"/>
    <property type="project" value="TreeGrafter"/>
</dbReference>
<keyword evidence="3" id="KW-0472">Membrane</keyword>
<evidence type="ECO:0000256" key="2">
    <source>
        <dbReference type="SAM" id="Coils"/>
    </source>
</evidence>
<comment type="caution">
    <text evidence="4">The sequence shown here is derived from an EMBL/GenBank/DDBJ whole genome shotgun (WGS) entry which is preliminary data.</text>
</comment>
<sequence>MAAFMPNCRFGDERDNLTRNPSYFQKDNDQRAIRLIVAMMIREERGVKPVLLKFGLALALSFAGFIYSRLRTRRIKLSKSRKGRSLGHEREVNLGGVRAALSTCNTISEGNFLCTKETFNWVISDNSPIGHSLDSTQNGDKDEFLLPEFNDIVKEVDFGATIVGTSFKEDMEAPRLSVGSSIAYAGPEKDDYEQEISQLRNMIRVLQDREQSLEVQLLEYCGLREQETAVMELHNRLKVSNMEVKMFNLKAKTLQSENWRLKEQVADHAKVLAELETAKAKVKLLNKKIRYEAEQNRQQIITLQQKVSRLQDQECKDAACDQDIQIKLQKLKDLESEAEELRESNLRLQIENSHLARRLDSTQILANAVLEDPEADAVKQESECLKQENTRLMKEIEQLQSDRCSDLEELVYMRWINACLRYELRNYQPPPGKTVAKDLSKSLSPMSEKKAKQLILEYANADGPGSTVDFDIDQWSSSQASTLTDFGECDDFSSVDNSSAIRTNAASPIKLFSKLRRLIQGKDNIHHHNHVSSQENSGYQDSNPLRLSASTRTEGLRSEFATPIVTSRTSLDFSRLMSMKEGDRRNSDCTIMGSSSKFSARKKGSFSDSLGMEKYDLEKYAEALKDSSMNAIHQRRRRSASYS</sequence>
<dbReference type="AlphaFoldDB" id="A0A371FSY6"/>
<name>A0A371FSY6_MUCPR</name>
<proteinExistence type="predicted"/>
<dbReference type="GO" id="GO:0055028">
    <property type="term" value="C:cortical microtubule"/>
    <property type="evidence" value="ECO:0007669"/>
    <property type="project" value="TreeGrafter"/>
</dbReference>